<name>A0A699V4U7_TANCI</name>
<sequence length="51" mass="5738">YDMEGFQLVNHFRFPWPVNHTSLSPDRKLITVVGDHLDGLLVDSASGKART</sequence>
<dbReference type="PANTHER" id="PTHR43991:SF43">
    <property type="entry name" value="WD40_YVTN REPEAT-LIKE-CONTAINING DOMAIN-CONTAINING PROTEIN-RELATED"/>
    <property type="match status" value="1"/>
</dbReference>
<gene>
    <name evidence="1" type="ORF">Tci_901072</name>
</gene>
<reference evidence="1" key="1">
    <citation type="journal article" date="2019" name="Sci. Rep.">
        <title>Draft genome of Tanacetum cinerariifolium, the natural source of mosquito coil.</title>
        <authorList>
            <person name="Yamashiro T."/>
            <person name="Shiraishi A."/>
            <person name="Satake H."/>
            <person name="Nakayama K."/>
        </authorList>
    </citation>
    <scope>NUCLEOTIDE SEQUENCE</scope>
</reference>
<feature type="non-terminal residue" evidence="1">
    <location>
        <position position="1"/>
    </location>
</feature>
<dbReference type="EMBL" id="BKCJ011391667">
    <property type="protein sequence ID" value="GFD29103.1"/>
    <property type="molecule type" value="Genomic_DNA"/>
</dbReference>
<comment type="caution">
    <text evidence="1">The sequence shown here is derived from an EMBL/GenBank/DDBJ whole genome shotgun (WGS) entry which is preliminary data.</text>
</comment>
<dbReference type="AlphaFoldDB" id="A0A699V4U7"/>
<feature type="non-terminal residue" evidence="1">
    <location>
        <position position="51"/>
    </location>
</feature>
<protein>
    <submittedName>
        <fullName evidence="1">Uncharacterized protein</fullName>
    </submittedName>
</protein>
<accession>A0A699V4U7</accession>
<proteinExistence type="predicted"/>
<dbReference type="PANTHER" id="PTHR43991">
    <property type="entry name" value="WD REPEAT PROTEIN (AFU_ORTHOLOGUE AFUA_8G05640)-RELATED"/>
    <property type="match status" value="1"/>
</dbReference>
<organism evidence="1">
    <name type="scientific">Tanacetum cinerariifolium</name>
    <name type="common">Dalmatian daisy</name>
    <name type="synonym">Chrysanthemum cinerariifolium</name>
    <dbReference type="NCBI Taxonomy" id="118510"/>
    <lineage>
        <taxon>Eukaryota</taxon>
        <taxon>Viridiplantae</taxon>
        <taxon>Streptophyta</taxon>
        <taxon>Embryophyta</taxon>
        <taxon>Tracheophyta</taxon>
        <taxon>Spermatophyta</taxon>
        <taxon>Magnoliopsida</taxon>
        <taxon>eudicotyledons</taxon>
        <taxon>Gunneridae</taxon>
        <taxon>Pentapetalae</taxon>
        <taxon>asterids</taxon>
        <taxon>campanulids</taxon>
        <taxon>Asterales</taxon>
        <taxon>Asteraceae</taxon>
        <taxon>Asteroideae</taxon>
        <taxon>Anthemideae</taxon>
        <taxon>Anthemidinae</taxon>
        <taxon>Tanacetum</taxon>
    </lineage>
</organism>
<evidence type="ECO:0000313" key="1">
    <source>
        <dbReference type="EMBL" id="GFD29103.1"/>
    </source>
</evidence>